<evidence type="ECO:0000256" key="9">
    <source>
        <dbReference type="ARBA" id="ARBA00023204"/>
    </source>
</evidence>
<dbReference type="InterPro" id="IPR008921">
    <property type="entry name" value="DNA_pol3_clamp-load_cplx_C"/>
</dbReference>
<keyword evidence="3" id="KW-0479">Metal-binding</keyword>
<dbReference type="Gene3D" id="1.20.272.10">
    <property type="match status" value="1"/>
</dbReference>
<dbReference type="CDD" id="cd00009">
    <property type="entry name" value="AAA"/>
    <property type="match status" value="1"/>
</dbReference>
<dbReference type="GeneID" id="14538770"/>
<evidence type="ECO:0000256" key="7">
    <source>
        <dbReference type="ARBA" id="ARBA00022833"/>
    </source>
</evidence>
<dbReference type="Pfam" id="PF12002">
    <property type="entry name" value="MgsA_C"/>
    <property type="match status" value="1"/>
</dbReference>
<feature type="region of interest" description="Disordered" evidence="11">
    <location>
        <begin position="26"/>
        <end position="46"/>
    </location>
</feature>
<keyword evidence="8" id="KW-0067">ATP-binding</keyword>
<evidence type="ECO:0000256" key="3">
    <source>
        <dbReference type="ARBA" id="ARBA00022723"/>
    </source>
</evidence>
<dbReference type="FunFam" id="3.40.50.300:FF:000137">
    <property type="entry name" value="Replication-associated recombination protein A"/>
    <property type="match status" value="1"/>
</dbReference>
<evidence type="ECO:0000259" key="12">
    <source>
        <dbReference type="PROSITE" id="PS51908"/>
    </source>
</evidence>
<dbReference type="SUPFAM" id="SSF48019">
    <property type="entry name" value="post-AAA+ oligomerization domain-like"/>
    <property type="match status" value="1"/>
</dbReference>
<dbReference type="EMBL" id="HE681720">
    <property type="protein sequence ID" value="CCG22676.1"/>
    <property type="molecule type" value="Genomic_DNA"/>
</dbReference>
<name>H8X0G4_CANO9</name>
<dbReference type="InterPro" id="IPR032423">
    <property type="entry name" value="AAA_assoc_2"/>
</dbReference>
<dbReference type="GO" id="GO:0005634">
    <property type="term" value="C:nucleus"/>
    <property type="evidence" value="ECO:0007669"/>
    <property type="project" value="TreeGrafter"/>
</dbReference>
<protein>
    <submittedName>
        <fullName evidence="13">DNA-dependent ATPase</fullName>
    </submittedName>
</protein>
<dbReference type="FunFam" id="1.10.3710.10:FF:000005">
    <property type="entry name" value="AAA family ATPase, putative"/>
    <property type="match status" value="1"/>
</dbReference>
<keyword evidence="2" id="KW-0235">DNA replication</keyword>
<keyword evidence="6 10" id="KW-0863">Zinc-finger</keyword>
<dbReference type="InterPro" id="IPR003593">
    <property type="entry name" value="AAA+_ATPase"/>
</dbReference>
<dbReference type="GO" id="GO:0016887">
    <property type="term" value="F:ATP hydrolysis activity"/>
    <property type="evidence" value="ECO:0007669"/>
    <property type="project" value="InterPro"/>
</dbReference>
<dbReference type="HOGENOM" id="CLU_017985_0_1_1"/>
<evidence type="ECO:0000256" key="8">
    <source>
        <dbReference type="ARBA" id="ARBA00022840"/>
    </source>
</evidence>
<keyword evidence="7" id="KW-0862">Zinc</keyword>
<keyword evidence="4" id="KW-0547">Nucleotide-binding</keyword>
<proteinExistence type="inferred from homology"/>
<dbReference type="Gene3D" id="1.10.8.60">
    <property type="match status" value="1"/>
</dbReference>
<dbReference type="SMART" id="SM00382">
    <property type="entry name" value="AAA"/>
    <property type="match status" value="1"/>
</dbReference>
<feature type="region of interest" description="Disordered" evidence="11">
    <location>
        <begin position="610"/>
        <end position="664"/>
    </location>
</feature>
<dbReference type="eggNOG" id="KOG2028">
    <property type="taxonomic scope" value="Eukaryota"/>
</dbReference>
<dbReference type="AlphaFoldDB" id="H8X0G4"/>
<reference evidence="13 14" key="1">
    <citation type="journal article" date="2012" name="PLoS ONE">
        <title>Sequence and analysis of the genome of the pathogenic yeast Candida orthopsilosis.</title>
        <authorList>
            <person name="Riccombeni A."/>
            <person name="Vidanes G."/>
            <person name="Proux-Wera E."/>
            <person name="Wolfe K.H."/>
            <person name="Butler G."/>
        </authorList>
    </citation>
    <scope>NUCLEOTIDE SEQUENCE [LARGE SCALE GENOMIC DNA]</scope>
    <source>
        <strain evidence="13 14">Co 90-125</strain>
    </source>
</reference>
<dbReference type="InterPro" id="IPR003959">
    <property type="entry name" value="ATPase_AAA_core"/>
</dbReference>
<dbReference type="GO" id="GO:0005524">
    <property type="term" value="F:ATP binding"/>
    <property type="evidence" value="ECO:0007669"/>
    <property type="project" value="UniProtKB-KW"/>
</dbReference>
<dbReference type="GO" id="GO:0006271">
    <property type="term" value="P:DNA strand elongation involved in DNA replication"/>
    <property type="evidence" value="ECO:0007669"/>
    <property type="project" value="UniProtKB-ARBA"/>
</dbReference>
<dbReference type="InterPro" id="IPR006642">
    <property type="entry name" value="Rad18_UBZ4"/>
</dbReference>
<evidence type="ECO:0000256" key="5">
    <source>
        <dbReference type="ARBA" id="ARBA00022763"/>
    </source>
</evidence>
<evidence type="ECO:0000313" key="14">
    <source>
        <dbReference type="Proteomes" id="UP000005018"/>
    </source>
</evidence>
<dbReference type="GO" id="GO:0008270">
    <property type="term" value="F:zinc ion binding"/>
    <property type="evidence" value="ECO:0007669"/>
    <property type="project" value="UniProtKB-KW"/>
</dbReference>
<dbReference type="FunFam" id="1.20.272.10:FF:000001">
    <property type="entry name" value="Putative AAA family ATPase"/>
    <property type="match status" value="1"/>
</dbReference>
<feature type="compositionally biased region" description="Acidic residues" evidence="11">
    <location>
        <begin position="616"/>
        <end position="629"/>
    </location>
</feature>
<evidence type="ECO:0000256" key="4">
    <source>
        <dbReference type="ARBA" id="ARBA00022741"/>
    </source>
</evidence>
<accession>H8X0G4</accession>
<feature type="compositionally biased region" description="Polar residues" evidence="11">
    <location>
        <begin position="84"/>
        <end position="113"/>
    </location>
</feature>
<dbReference type="GO" id="GO:0008047">
    <property type="term" value="F:enzyme activator activity"/>
    <property type="evidence" value="ECO:0007669"/>
    <property type="project" value="TreeGrafter"/>
</dbReference>
<dbReference type="GO" id="GO:0017116">
    <property type="term" value="F:single-stranded DNA helicase activity"/>
    <property type="evidence" value="ECO:0007669"/>
    <property type="project" value="TreeGrafter"/>
</dbReference>
<gene>
    <name evidence="13" type="ORF">CORT_0B09720</name>
</gene>
<comment type="similarity">
    <text evidence="1">Belongs to the AAA ATPase family. RarA/MGS1/WRNIP1 subfamily.</text>
</comment>
<keyword evidence="9 10" id="KW-0234">DNA repair</keyword>
<keyword evidence="14" id="KW-1185">Reference proteome</keyword>
<dbReference type="Pfam" id="PF16193">
    <property type="entry name" value="AAA_assoc_2"/>
    <property type="match status" value="1"/>
</dbReference>
<feature type="region of interest" description="Disordered" evidence="11">
    <location>
        <begin position="60"/>
        <end position="113"/>
    </location>
</feature>
<feature type="compositionally biased region" description="Basic and acidic residues" evidence="11">
    <location>
        <begin position="70"/>
        <end position="83"/>
    </location>
</feature>
<feature type="compositionally biased region" description="Basic and acidic residues" evidence="11">
    <location>
        <begin position="637"/>
        <end position="647"/>
    </location>
</feature>
<dbReference type="Proteomes" id="UP000005018">
    <property type="component" value="Chromosome 2"/>
</dbReference>
<dbReference type="PANTHER" id="PTHR13779:SF7">
    <property type="entry name" value="ATPASE WRNIP1"/>
    <property type="match status" value="1"/>
</dbReference>
<dbReference type="Gene3D" id="1.10.3710.10">
    <property type="entry name" value="DNA polymerase III clamp loader subunits, C-terminal domain"/>
    <property type="match status" value="1"/>
</dbReference>
<dbReference type="PANTHER" id="PTHR13779">
    <property type="entry name" value="WERNER HELICASE-INTERACTING PROTEIN 1 FAMILY MEMBER"/>
    <property type="match status" value="1"/>
</dbReference>
<evidence type="ECO:0000256" key="10">
    <source>
        <dbReference type="PROSITE-ProRule" id="PRU01256"/>
    </source>
</evidence>
<dbReference type="InterPro" id="IPR027417">
    <property type="entry name" value="P-loop_NTPase"/>
</dbReference>
<organism evidence="13 14">
    <name type="scientific">Candida orthopsilosis (strain 90-125)</name>
    <name type="common">Yeast</name>
    <dbReference type="NCBI Taxonomy" id="1136231"/>
    <lineage>
        <taxon>Eukaryota</taxon>
        <taxon>Fungi</taxon>
        <taxon>Dikarya</taxon>
        <taxon>Ascomycota</taxon>
        <taxon>Saccharomycotina</taxon>
        <taxon>Pichiomycetes</taxon>
        <taxon>Debaryomycetaceae</taxon>
        <taxon>Candida/Lodderomyces clade</taxon>
        <taxon>Candida</taxon>
    </lineage>
</organism>
<evidence type="ECO:0000256" key="11">
    <source>
        <dbReference type="SAM" id="MobiDB-lite"/>
    </source>
</evidence>
<dbReference type="KEGG" id="cot:CORT_0B09720"/>
<evidence type="ECO:0000256" key="1">
    <source>
        <dbReference type="ARBA" id="ARBA00008959"/>
    </source>
</evidence>
<dbReference type="InterPro" id="IPR021886">
    <property type="entry name" value="MgsA_C"/>
</dbReference>
<dbReference type="GO" id="GO:0000731">
    <property type="term" value="P:DNA synthesis involved in DNA repair"/>
    <property type="evidence" value="ECO:0007669"/>
    <property type="project" value="TreeGrafter"/>
</dbReference>
<feature type="domain" description="UBZ4-type" evidence="12">
    <location>
        <begin position="2"/>
        <end position="29"/>
    </location>
</feature>
<dbReference type="RefSeq" id="XP_003868111.1">
    <property type="nucleotide sequence ID" value="XM_003868063.1"/>
</dbReference>
<dbReference type="CDD" id="cd18139">
    <property type="entry name" value="HLD_clamp_RarA"/>
    <property type="match status" value="1"/>
</dbReference>
<dbReference type="OrthoDB" id="10265467at2759"/>
<dbReference type="Gene3D" id="3.40.50.300">
    <property type="entry name" value="P-loop containing nucleotide triphosphate hydrolases"/>
    <property type="match status" value="1"/>
</dbReference>
<dbReference type="SUPFAM" id="SSF52540">
    <property type="entry name" value="P-loop containing nucleoside triphosphate hydrolases"/>
    <property type="match status" value="1"/>
</dbReference>
<keyword evidence="5 10" id="KW-0227">DNA damage</keyword>
<sequence>MEELCPICSKPIPKLLLERHVNSCLDNQEVKPDTENTGDSIDSKAKKRDAFSALGLKVSTDVQVSKKKKSTQESKGDVQRSRNLEASSQKEPNNVENESTLTRNESQTQPFSNDATKEIAELKRQVGVPLAHRLRPKTLNDFIGQERLLGEGAPLRNIIKSDLIPSFILWGPPGCGKTTLGRIIAKSTSCKFVELSGAGSGAKDLKQVFVQAENHKKLTQQRTILFIDEIHRYNKAVQDLLLPVVERGVCTVIGATTENPSFSLNNALLSRIQTFVMEAFSPEAIVKILNRALFEVNRTRKLLYYLPYMTLENDSFEYIAGLCMGDSRAALNVLETVNAYLSADRFDEKPSDGAIVNVTVDDLKRILKSRNFHQMYDKDGDAHYDIISAFHKSIRGSDADAAMFYLVKMLSGGEDPLFILRRMTVIASEDIGLRDSSCLPFIVSAKQAFEFVGMPEGEIILAHCTTKLARAPKSTKSYRALRSAQKLINERPEVLRLPVPIHLRNAPTRLMKDMGFGVEYKYNPNYENGVVKQSYFPDDMDHVTFLEDTHLGTARDPDVTDERYKQEQAAVDDYNDYKQYVKEKARRKRKKESGLVNEGELTETEINTAFQSNTDTDCDEANDYSDDPDCTNNFGKSYDEFLDRDSQPDYFSDDPQPESSPLIA</sequence>
<dbReference type="Pfam" id="PF00004">
    <property type="entry name" value="AAA"/>
    <property type="match status" value="1"/>
</dbReference>
<dbReference type="InterPro" id="IPR051314">
    <property type="entry name" value="AAA_ATPase_RarA/MGS1/WRNIP1"/>
</dbReference>
<dbReference type="GO" id="GO:0003677">
    <property type="term" value="F:DNA binding"/>
    <property type="evidence" value="ECO:0007669"/>
    <property type="project" value="InterPro"/>
</dbReference>
<evidence type="ECO:0000256" key="2">
    <source>
        <dbReference type="ARBA" id="ARBA00022705"/>
    </source>
</evidence>
<evidence type="ECO:0000313" key="13">
    <source>
        <dbReference type="EMBL" id="CCG22676.1"/>
    </source>
</evidence>
<dbReference type="PROSITE" id="PS51908">
    <property type="entry name" value="ZF_UBZ4"/>
    <property type="match status" value="1"/>
</dbReference>
<evidence type="ECO:0000256" key="6">
    <source>
        <dbReference type="ARBA" id="ARBA00022771"/>
    </source>
</evidence>